<dbReference type="PROSITE" id="PS00028">
    <property type="entry name" value="ZINC_FINGER_C2H2_1"/>
    <property type="match status" value="6"/>
</dbReference>
<evidence type="ECO:0000259" key="12">
    <source>
        <dbReference type="PROSITE" id="PS50157"/>
    </source>
</evidence>
<evidence type="ECO:0000256" key="8">
    <source>
        <dbReference type="ARBA" id="ARBA00023163"/>
    </source>
</evidence>
<dbReference type="OrthoDB" id="7790912at2759"/>
<feature type="domain" description="C2H2-type" evidence="12">
    <location>
        <begin position="211"/>
        <end position="238"/>
    </location>
</feature>
<feature type="region of interest" description="Disordered" evidence="11">
    <location>
        <begin position="239"/>
        <end position="261"/>
    </location>
</feature>
<feature type="compositionally biased region" description="Polar residues" evidence="11">
    <location>
        <begin position="402"/>
        <end position="413"/>
    </location>
</feature>
<organism evidence="13 14">
    <name type="scientific">Clunio marinus</name>
    <dbReference type="NCBI Taxonomy" id="568069"/>
    <lineage>
        <taxon>Eukaryota</taxon>
        <taxon>Metazoa</taxon>
        <taxon>Ecdysozoa</taxon>
        <taxon>Arthropoda</taxon>
        <taxon>Hexapoda</taxon>
        <taxon>Insecta</taxon>
        <taxon>Pterygota</taxon>
        <taxon>Neoptera</taxon>
        <taxon>Endopterygota</taxon>
        <taxon>Diptera</taxon>
        <taxon>Nematocera</taxon>
        <taxon>Chironomoidea</taxon>
        <taxon>Chironomidae</taxon>
        <taxon>Clunio</taxon>
    </lineage>
</organism>
<evidence type="ECO:0000256" key="1">
    <source>
        <dbReference type="ARBA" id="ARBA00004123"/>
    </source>
</evidence>
<protein>
    <submittedName>
        <fullName evidence="13">CLUMA_CG004342, isoform A</fullName>
    </submittedName>
</protein>
<feature type="compositionally biased region" description="Polar residues" evidence="11">
    <location>
        <begin position="248"/>
        <end position="261"/>
    </location>
</feature>
<accession>A0A1J1HRN6</accession>
<feature type="region of interest" description="Disordered" evidence="11">
    <location>
        <begin position="315"/>
        <end position="354"/>
    </location>
</feature>
<dbReference type="PROSITE" id="PS50157">
    <property type="entry name" value="ZINC_FINGER_C2H2_2"/>
    <property type="match status" value="7"/>
</dbReference>
<dbReference type="InterPro" id="IPR013087">
    <property type="entry name" value="Znf_C2H2_type"/>
</dbReference>
<dbReference type="GO" id="GO:0008270">
    <property type="term" value="F:zinc ion binding"/>
    <property type="evidence" value="ECO:0007669"/>
    <property type="project" value="UniProtKB-KW"/>
</dbReference>
<dbReference type="InterPro" id="IPR036236">
    <property type="entry name" value="Znf_C2H2_sf"/>
</dbReference>
<evidence type="ECO:0000313" key="13">
    <source>
        <dbReference type="EMBL" id="CRK90643.1"/>
    </source>
</evidence>
<dbReference type="Gene3D" id="3.30.160.60">
    <property type="entry name" value="Classic Zinc Finger"/>
    <property type="match status" value="4"/>
</dbReference>
<proteinExistence type="predicted"/>
<dbReference type="PANTHER" id="PTHR16515:SF49">
    <property type="entry name" value="GASTRULA ZINC FINGER PROTEIN XLCGF49.1-LIKE-RELATED"/>
    <property type="match status" value="1"/>
</dbReference>
<evidence type="ECO:0000256" key="7">
    <source>
        <dbReference type="ARBA" id="ARBA00023125"/>
    </source>
</evidence>
<dbReference type="SMART" id="SM00355">
    <property type="entry name" value="ZnF_C2H2"/>
    <property type="match status" value="8"/>
</dbReference>
<dbReference type="GO" id="GO:0010468">
    <property type="term" value="P:regulation of gene expression"/>
    <property type="evidence" value="ECO:0007669"/>
    <property type="project" value="TreeGrafter"/>
</dbReference>
<evidence type="ECO:0000256" key="10">
    <source>
        <dbReference type="PROSITE-ProRule" id="PRU00042"/>
    </source>
</evidence>
<keyword evidence="7" id="KW-0238">DNA-binding</keyword>
<dbReference type="AlphaFoldDB" id="A0A1J1HRN6"/>
<sequence length="704" mass="79905">MNTIRKVQNEVQKLTTIYYQQPFEFTLTYPPCKKFHIPTKKDGKGKIFKIHLKSMLSNENSASQEMNGNEEPIEIKVEPEIHDLLPFEDFDIDQFVDYLQNDEEIAGNNLHLNESSPSPNHQSGYVNNFTHEATTQSTSEKFFYTCTVCREILGNSQELLNHVRTHTSMKVYNSENSRKNSHGPKCSICHRKFSDLRNLSTHEKTQHLPPFKCRFCGAMFSLLKYYKVHLNLHSNQKHRSNVRVPESKMNNNKQWNKSSTSNYRSLVQTSNQGLSSQLNQQTKHHLPQLLRCKYCHKQFSKLSSFKKHQMLHETVEDRSSVQVNPELQSQSISRTSNEFSHVNQSSSSSLNKSGSLTLTPSLLSNLNKLANLSSTDSRDGKKPAILININTNDPSMKDDCSSKSQEMPVGSNNSGLMISSVSTMDKKCYDKNLQNPAKATVMIQNGKKAISLSDLQCPICKKIVSQPFSLKIHLRTHTMERPFTCTVCGKKFSQSCNLKTHMKTHSIKRPQQQPMQCNICNKVFSRASSLNSHMISHTAKLYCYACNINFEDDVLTYSQHMQSQHLVTMTKDCMSRTRINLQQQQNESQLHHRSNESLASIVKVEPNETFHTEDKPQQRLMEVFQVQSSSVTNGQIPKLKITIKKEPMQENNSDDPPKHDENDDGNESDSSSSSDSSDSSSSSSNSSSSSSSTSSDSKDDQDNK</sequence>
<feature type="domain" description="C2H2-type" evidence="12">
    <location>
        <begin position="184"/>
        <end position="207"/>
    </location>
</feature>
<dbReference type="GO" id="GO:0003677">
    <property type="term" value="F:DNA binding"/>
    <property type="evidence" value="ECO:0007669"/>
    <property type="project" value="UniProtKB-KW"/>
</dbReference>
<feature type="domain" description="C2H2-type" evidence="12">
    <location>
        <begin position="515"/>
        <end position="542"/>
    </location>
</feature>
<comment type="subcellular location">
    <subcellularLocation>
        <location evidence="1">Nucleus</location>
    </subcellularLocation>
</comment>
<reference evidence="13 14" key="1">
    <citation type="submission" date="2015-04" db="EMBL/GenBank/DDBJ databases">
        <authorList>
            <person name="Syromyatnikov M.Y."/>
            <person name="Popov V.N."/>
        </authorList>
    </citation>
    <scope>NUCLEOTIDE SEQUENCE [LARGE SCALE GENOMIC DNA]</scope>
</reference>
<name>A0A1J1HRN6_9DIPT</name>
<keyword evidence="14" id="KW-1185">Reference proteome</keyword>
<evidence type="ECO:0000313" key="14">
    <source>
        <dbReference type="Proteomes" id="UP000183832"/>
    </source>
</evidence>
<evidence type="ECO:0000256" key="4">
    <source>
        <dbReference type="ARBA" id="ARBA00022771"/>
    </source>
</evidence>
<keyword evidence="3" id="KW-0677">Repeat</keyword>
<gene>
    <name evidence="13" type="ORF">CLUMA_CG004342</name>
</gene>
<feature type="region of interest" description="Disordered" evidence="11">
    <location>
        <begin position="626"/>
        <end position="704"/>
    </location>
</feature>
<dbReference type="Pfam" id="PF00096">
    <property type="entry name" value="zf-C2H2"/>
    <property type="match status" value="5"/>
</dbReference>
<feature type="compositionally biased region" description="Polar residues" evidence="11">
    <location>
        <begin position="320"/>
        <end position="335"/>
    </location>
</feature>
<dbReference type="InterPro" id="IPR050331">
    <property type="entry name" value="Zinc_finger"/>
</dbReference>
<keyword evidence="4 10" id="KW-0863">Zinc-finger</keyword>
<dbReference type="STRING" id="568069.A0A1J1HRN6"/>
<evidence type="ECO:0000256" key="5">
    <source>
        <dbReference type="ARBA" id="ARBA00022833"/>
    </source>
</evidence>
<keyword evidence="5" id="KW-0862">Zinc</keyword>
<feature type="compositionally biased region" description="Low complexity" evidence="11">
    <location>
        <begin position="336"/>
        <end position="354"/>
    </location>
</feature>
<keyword evidence="2" id="KW-0479">Metal-binding</keyword>
<dbReference type="FunFam" id="3.30.160.60:FF:000446">
    <property type="entry name" value="Zinc finger protein"/>
    <property type="match status" value="1"/>
</dbReference>
<dbReference type="GO" id="GO:0005634">
    <property type="term" value="C:nucleus"/>
    <property type="evidence" value="ECO:0007669"/>
    <property type="project" value="UniProtKB-SubCell"/>
</dbReference>
<feature type="domain" description="C2H2-type" evidence="12">
    <location>
        <begin position="455"/>
        <end position="482"/>
    </location>
</feature>
<feature type="domain" description="C2H2-type" evidence="12">
    <location>
        <begin position="290"/>
        <end position="317"/>
    </location>
</feature>
<dbReference type="SUPFAM" id="SSF57667">
    <property type="entry name" value="beta-beta-alpha zinc fingers"/>
    <property type="match status" value="3"/>
</dbReference>
<feature type="region of interest" description="Disordered" evidence="11">
    <location>
        <begin position="372"/>
        <end position="413"/>
    </location>
</feature>
<keyword evidence="6" id="KW-0805">Transcription regulation</keyword>
<evidence type="ECO:0000256" key="9">
    <source>
        <dbReference type="ARBA" id="ARBA00023242"/>
    </source>
</evidence>
<feature type="compositionally biased region" description="Low complexity" evidence="11">
    <location>
        <begin position="668"/>
        <end position="695"/>
    </location>
</feature>
<dbReference type="PANTHER" id="PTHR16515">
    <property type="entry name" value="PR DOMAIN ZINC FINGER PROTEIN"/>
    <property type="match status" value="1"/>
</dbReference>
<keyword evidence="9" id="KW-0539">Nucleus</keyword>
<feature type="domain" description="C2H2-type" evidence="12">
    <location>
        <begin position="483"/>
        <end position="510"/>
    </location>
</feature>
<evidence type="ECO:0000256" key="6">
    <source>
        <dbReference type="ARBA" id="ARBA00023015"/>
    </source>
</evidence>
<evidence type="ECO:0000256" key="2">
    <source>
        <dbReference type="ARBA" id="ARBA00022723"/>
    </source>
</evidence>
<keyword evidence="8" id="KW-0804">Transcription</keyword>
<dbReference type="Proteomes" id="UP000183832">
    <property type="component" value="Unassembled WGS sequence"/>
</dbReference>
<evidence type="ECO:0000256" key="11">
    <source>
        <dbReference type="SAM" id="MobiDB-lite"/>
    </source>
</evidence>
<dbReference type="EMBL" id="CVRI01000020">
    <property type="protein sequence ID" value="CRK90643.1"/>
    <property type="molecule type" value="Genomic_DNA"/>
</dbReference>
<feature type="domain" description="C2H2-type" evidence="12">
    <location>
        <begin position="144"/>
        <end position="171"/>
    </location>
</feature>
<evidence type="ECO:0000256" key="3">
    <source>
        <dbReference type="ARBA" id="ARBA00022737"/>
    </source>
</evidence>
<feature type="compositionally biased region" description="Polar residues" evidence="11">
    <location>
        <begin position="626"/>
        <end position="635"/>
    </location>
</feature>